<dbReference type="eggNOG" id="ENOG502TGZZ">
    <property type="taxonomic scope" value="Eukaryota"/>
</dbReference>
<feature type="transmembrane region" description="Helical" evidence="1">
    <location>
        <begin position="92"/>
        <end position="112"/>
    </location>
</feature>
<dbReference type="AlphaFoldDB" id="Q9GS03"/>
<feature type="transmembrane region" description="Helical" evidence="1">
    <location>
        <begin position="17"/>
        <end position="38"/>
    </location>
</feature>
<dbReference type="PaxDb" id="6239-F07C4.14"/>
<dbReference type="AGR" id="WB:WBGene00005441"/>
<dbReference type="KEGG" id="cel:CELE_F07C4.14"/>
<dbReference type="InParanoid" id="Q9GS03"/>
<keyword evidence="3" id="KW-1185">Reference proteome</keyword>
<dbReference type="CTD" id="184136"/>
<keyword evidence="2" id="KW-0675">Receptor</keyword>
<feature type="transmembrane region" description="Helical" evidence="1">
    <location>
        <begin position="272"/>
        <end position="291"/>
    </location>
</feature>
<dbReference type="EMBL" id="BX284605">
    <property type="protein sequence ID" value="CCD64304.1"/>
    <property type="molecule type" value="Genomic_DNA"/>
</dbReference>
<sequence>MIACNNHYLGSPDFLKMTFHVITGLATPIHAFGFYCIVKKTPIHMKPVKWLLFNMHCWCILLDITISFLGIPYIIFPAMAGWGLGPIESPGLFFYLGVTFITGVTTSVFVTFENRFFLLFGERTFWIHLRKYAIVASYVIVPLYYLPVQFVLPDQEIGREFSWTLLECMPELPSDGRPLFVLATDITAPAIGIGVSCFVPTVQCGSFLTLNIYNLIFARPSGISKRTIEMQHKLVIALIVQSSVTFVLFIVPVQCIVTFVYFHHQNQFHNNLIFFALAIHGIASTLIMIFAHKPYRDFVLSPIYRFTERTLIVAVAPSVFPTNSFSGAARNQAS</sequence>
<dbReference type="GO" id="GO:0005929">
    <property type="term" value="C:cilium"/>
    <property type="evidence" value="ECO:0000314"/>
    <property type="project" value="UniProtKB"/>
</dbReference>
<feature type="transmembrane region" description="Helical" evidence="1">
    <location>
        <begin position="234"/>
        <end position="260"/>
    </location>
</feature>
<dbReference type="FunCoup" id="Q9GS03">
    <property type="interactions" value="836"/>
</dbReference>
<dbReference type="OMA" id="YRFTERT"/>
<feature type="transmembrane region" description="Helical" evidence="1">
    <location>
        <begin position="186"/>
        <end position="213"/>
    </location>
</feature>
<keyword evidence="1" id="KW-0472">Membrane</keyword>
<dbReference type="PANTHER" id="PTHR22941">
    <property type="entry name" value="SERPENTINE RECEPTOR"/>
    <property type="match status" value="1"/>
</dbReference>
<evidence type="ECO:0000313" key="3">
    <source>
        <dbReference type="Proteomes" id="UP000001940"/>
    </source>
</evidence>
<keyword evidence="1" id="KW-1133">Transmembrane helix</keyword>
<evidence type="ECO:0000256" key="1">
    <source>
        <dbReference type="SAM" id="Phobius"/>
    </source>
</evidence>
<dbReference type="PANTHER" id="PTHR22941:SF299">
    <property type="entry name" value="SERPENTINE RECEPTOR, CLASS H"/>
    <property type="match status" value="1"/>
</dbReference>
<accession>Q9GS03</accession>
<feature type="transmembrane region" description="Helical" evidence="1">
    <location>
        <begin position="132"/>
        <end position="152"/>
    </location>
</feature>
<dbReference type="Proteomes" id="UP000001940">
    <property type="component" value="Chromosome V"/>
</dbReference>
<dbReference type="GO" id="GO:0004930">
    <property type="term" value="F:G protein-coupled receptor activity"/>
    <property type="evidence" value="ECO:0000250"/>
    <property type="project" value="WormBase"/>
</dbReference>
<evidence type="ECO:0000313" key="4">
    <source>
        <dbReference type="WormBase" id="F07C4.14"/>
    </source>
</evidence>
<evidence type="ECO:0000313" key="2">
    <source>
        <dbReference type="EMBL" id="CCD64304.1"/>
    </source>
</evidence>
<organism evidence="2 3">
    <name type="scientific">Caenorhabditis elegans</name>
    <dbReference type="NCBI Taxonomy" id="6239"/>
    <lineage>
        <taxon>Eukaryota</taxon>
        <taxon>Metazoa</taxon>
        <taxon>Ecdysozoa</taxon>
        <taxon>Nematoda</taxon>
        <taxon>Chromadorea</taxon>
        <taxon>Rhabditida</taxon>
        <taxon>Rhabditina</taxon>
        <taxon>Rhabditomorpha</taxon>
        <taxon>Rhabditoidea</taxon>
        <taxon>Rhabditidae</taxon>
        <taxon>Peloderinae</taxon>
        <taxon>Caenorhabditis</taxon>
    </lineage>
</organism>
<dbReference type="OrthoDB" id="5843072at2759"/>
<protein>
    <submittedName>
        <fullName evidence="2">Serpentine Receptor, class H</fullName>
    </submittedName>
</protein>
<dbReference type="STRING" id="6239.F07C4.14.1"/>
<dbReference type="InterPro" id="IPR019422">
    <property type="entry name" value="7TM_GPCR_serpentine_rcpt_Srh"/>
</dbReference>
<name>Q9GS03_CAEEL</name>
<dbReference type="PhylomeDB" id="Q9GS03"/>
<reference evidence="2 3" key="1">
    <citation type="journal article" date="1998" name="Science">
        <title>Genome sequence of the nematode C. elegans: a platform for investigating biology.</title>
        <authorList>
            <consortium name="The C. elegans sequencing consortium"/>
            <person name="Sulson J.E."/>
            <person name="Waterston R."/>
        </authorList>
    </citation>
    <scope>NUCLEOTIDE SEQUENCE [LARGE SCALE GENOMIC DNA]</scope>
    <source>
        <strain evidence="2 3">Bristol N2</strain>
    </source>
</reference>
<feature type="transmembrane region" description="Helical" evidence="1">
    <location>
        <begin position="50"/>
        <end position="80"/>
    </location>
</feature>
<dbReference type="GO" id="GO:0005886">
    <property type="term" value="C:plasma membrane"/>
    <property type="evidence" value="ECO:0000250"/>
    <property type="project" value="WormBase"/>
</dbReference>
<dbReference type="GO" id="GO:0007186">
    <property type="term" value="P:G protein-coupled receptor signaling pathway"/>
    <property type="evidence" value="ECO:0000250"/>
    <property type="project" value="WormBase"/>
</dbReference>
<dbReference type="RefSeq" id="NP_504982.1">
    <property type="nucleotide sequence ID" value="NM_072581.1"/>
</dbReference>
<dbReference type="WormBase" id="F07C4.14">
    <property type="protein sequence ID" value="CE26677"/>
    <property type="gene ID" value="WBGene00005441"/>
    <property type="gene designation" value="srh-234"/>
</dbReference>
<dbReference type="UCSC" id="F07C4.14">
    <property type="organism name" value="c. elegans"/>
</dbReference>
<dbReference type="Pfam" id="PF10318">
    <property type="entry name" value="7TM_GPCR_Srh"/>
    <property type="match status" value="1"/>
</dbReference>
<dbReference type="HOGENOM" id="CLU_042960_1_1_1"/>
<dbReference type="GeneID" id="184136"/>
<keyword evidence="1" id="KW-0812">Transmembrane</keyword>
<gene>
    <name evidence="2 4" type="primary">srh-234</name>
    <name evidence="2" type="ORF">CELE_F07C4.14</name>
    <name evidence="4" type="ORF">F07C4.14</name>
</gene>
<dbReference type="InterPro" id="IPR053220">
    <property type="entry name" value="Nematode_rcpt-like_serp_H"/>
</dbReference>
<proteinExistence type="predicted"/>